<organism evidence="1 2">
    <name type="scientific">Deinococcus peraridilitoris (strain DSM 19664 / LMG 22246 / CIP 109416 / KR-200)</name>
    <dbReference type="NCBI Taxonomy" id="937777"/>
    <lineage>
        <taxon>Bacteria</taxon>
        <taxon>Thermotogati</taxon>
        <taxon>Deinococcota</taxon>
        <taxon>Deinococci</taxon>
        <taxon>Deinococcales</taxon>
        <taxon>Deinococcaceae</taxon>
        <taxon>Deinococcus</taxon>
    </lineage>
</organism>
<dbReference type="AlphaFoldDB" id="L0A1D2"/>
<dbReference type="OrthoDB" id="73314at2"/>
<dbReference type="Proteomes" id="UP000010467">
    <property type="component" value="Chromosome"/>
</dbReference>
<dbReference type="eggNOG" id="ENOG5032372">
    <property type="taxonomic scope" value="Bacteria"/>
</dbReference>
<dbReference type="PATRIC" id="fig|937777.3.peg.2141"/>
<evidence type="ECO:0000313" key="1">
    <source>
        <dbReference type="EMBL" id="AFZ67626.1"/>
    </source>
</evidence>
<dbReference type="HOGENOM" id="CLU_101335_2_0_0"/>
<dbReference type="InterPro" id="IPR011747">
    <property type="entry name" value="CHP02241"/>
</dbReference>
<protein>
    <submittedName>
        <fullName evidence="1">Conserved hypothetical phage tail region protein</fullName>
    </submittedName>
</protein>
<dbReference type="STRING" id="937777.Deipe_2136"/>
<proteinExistence type="predicted"/>
<dbReference type="Pfam" id="PF06841">
    <property type="entry name" value="Phage_T4_gp19"/>
    <property type="match status" value="1"/>
</dbReference>
<reference evidence="2" key="1">
    <citation type="submission" date="2012-03" db="EMBL/GenBank/DDBJ databases">
        <title>Complete sequence of chromosome of Deinococcus peraridilitoris DSM 19664.</title>
        <authorList>
            <person name="Lucas S."/>
            <person name="Copeland A."/>
            <person name="Lapidus A."/>
            <person name="Glavina del Rio T."/>
            <person name="Dalin E."/>
            <person name="Tice H."/>
            <person name="Bruce D."/>
            <person name="Goodwin L."/>
            <person name="Pitluck S."/>
            <person name="Peters L."/>
            <person name="Mikhailova N."/>
            <person name="Lu M."/>
            <person name="Kyrpides N."/>
            <person name="Mavromatis K."/>
            <person name="Ivanova N."/>
            <person name="Brettin T."/>
            <person name="Detter J.C."/>
            <person name="Han C."/>
            <person name="Larimer F."/>
            <person name="Land M."/>
            <person name="Hauser L."/>
            <person name="Markowitz V."/>
            <person name="Cheng J.-F."/>
            <person name="Hugenholtz P."/>
            <person name="Woyke T."/>
            <person name="Wu D."/>
            <person name="Pukall R."/>
            <person name="Steenblock K."/>
            <person name="Brambilla E."/>
            <person name="Klenk H.-P."/>
            <person name="Eisen J.A."/>
        </authorList>
    </citation>
    <scope>NUCLEOTIDE SEQUENCE [LARGE SCALE GENOMIC DNA]</scope>
    <source>
        <strain evidence="2">DSM 19664 / LMG 22246 / CIP 109416 / KR-200</strain>
    </source>
</reference>
<dbReference type="PANTHER" id="PTHR38009:SF1">
    <property type="entry name" value="CONSERVED HYPOTHETICAL PHAGE TAIL PROTEIN"/>
    <property type="match status" value="1"/>
</dbReference>
<dbReference type="PANTHER" id="PTHR38009">
    <property type="entry name" value="CONSERVED HYPOTHETICAL PHAGE TAIL PROTEIN"/>
    <property type="match status" value="1"/>
</dbReference>
<accession>L0A1D2</accession>
<dbReference type="RefSeq" id="WP_015235931.1">
    <property type="nucleotide sequence ID" value="NC_019793.1"/>
</dbReference>
<dbReference type="InterPro" id="IPR010667">
    <property type="entry name" value="Phage_T4_Gp19"/>
</dbReference>
<gene>
    <name evidence="1" type="ordered locus">Deipe_2136</name>
</gene>
<name>L0A1D2_DEIPD</name>
<dbReference type="GO" id="GO:0005198">
    <property type="term" value="F:structural molecule activity"/>
    <property type="evidence" value="ECO:0007669"/>
    <property type="project" value="InterPro"/>
</dbReference>
<keyword evidence="2" id="KW-1185">Reference proteome</keyword>
<evidence type="ECO:0000313" key="2">
    <source>
        <dbReference type="Proteomes" id="UP000010467"/>
    </source>
</evidence>
<dbReference type="NCBIfam" id="TIGR02241">
    <property type="entry name" value="conserved hypothetical phage tail region protein"/>
    <property type="match status" value="1"/>
</dbReference>
<sequence length="152" mass="16809">MTTLTKDQIDRYQTNANSRYYVTITGSTQKAVFSEVGGLQMETEIFEYVEGGNNGFVHRFPGLTKAGNLTLKRGITRGNELFRWYLRVAQGVMDLRSVSVQTFSTSGEPLITWHLDQAFPVKWSGPQFAASGVTVAVESIELAHSGVISIDL</sequence>
<dbReference type="EMBL" id="CP003382">
    <property type="protein sequence ID" value="AFZ67626.1"/>
    <property type="molecule type" value="Genomic_DNA"/>
</dbReference>
<dbReference type="KEGG" id="dpd:Deipe_2136"/>